<accession>A0A1Y1Y739</accession>
<reference evidence="1 2" key="1">
    <citation type="submission" date="2016-07" db="EMBL/GenBank/DDBJ databases">
        <title>Pervasive Adenine N6-methylation of Active Genes in Fungi.</title>
        <authorList>
            <consortium name="DOE Joint Genome Institute"/>
            <person name="Mondo S.J."/>
            <person name="Dannebaum R.O."/>
            <person name="Kuo R.C."/>
            <person name="Labutti K."/>
            <person name="Haridas S."/>
            <person name="Kuo A."/>
            <person name="Salamov A."/>
            <person name="Ahrendt S.R."/>
            <person name="Lipzen A."/>
            <person name="Sullivan W."/>
            <person name="Andreopoulos W.B."/>
            <person name="Clum A."/>
            <person name="Lindquist E."/>
            <person name="Daum C."/>
            <person name="Ramamoorthy G.K."/>
            <person name="Gryganskyi A."/>
            <person name="Culley D."/>
            <person name="Magnuson J.K."/>
            <person name="James T.Y."/>
            <person name="O'Malley M.A."/>
            <person name="Stajich J.E."/>
            <person name="Spatafora J.W."/>
            <person name="Visel A."/>
            <person name="Grigoriev I.V."/>
        </authorList>
    </citation>
    <scope>NUCLEOTIDE SEQUENCE [LARGE SCALE GENOMIC DNA]</scope>
    <source>
        <strain evidence="1 2">CBS 931.73</strain>
    </source>
</reference>
<comment type="caution">
    <text evidence="1">The sequence shown here is derived from an EMBL/GenBank/DDBJ whole genome shotgun (WGS) entry which is preliminary data.</text>
</comment>
<dbReference type="InParanoid" id="A0A1Y1Y739"/>
<dbReference type="Proteomes" id="UP000193498">
    <property type="component" value="Unassembled WGS sequence"/>
</dbReference>
<gene>
    <name evidence="1" type="ORF">K493DRAFT_302438</name>
</gene>
<evidence type="ECO:0000313" key="2">
    <source>
        <dbReference type="Proteomes" id="UP000193498"/>
    </source>
</evidence>
<dbReference type="EMBL" id="MCFE01000222">
    <property type="protein sequence ID" value="ORX93831.1"/>
    <property type="molecule type" value="Genomic_DNA"/>
</dbReference>
<name>A0A1Y1Y739_9FUNG</name>
<sequence length="277" mass="31428">MSNIRVSSREALLLSDIMANMDALSLSPPSRKRMPNTQFAENIMVEQVVREIMSASLSQAFTTSTSNLKEHSAAFDPFDNIPLATFSYHEIPIVDEDFLPHYAPELPCSPPPSYPSGEYPFQKPKSIAPQSAARVLAEAREAMKGKFHPTQVLFTHYVHELLMNRQGLPFSPTKRPSIKDPHGICWPLKGERRNRKYHFENYLPPRLSGAREIRSNRAHMRLMALEESMIKAGKICSPLRPHFSLPKRVESFCTNIPSGLRHACSLEDLVWEAYLDV</sequence>
<protein>
    <submittedName>
        <fullName evidence="1">Uncharacterized protein</fullName>
    </submittedName>
</protein>
<proteinExistence type="predicted"/>
<dbReference type="AlphaFoldDB" id="A0A1Y1Y739"/>
<dbReference type="OrthoDB" id="5573882at2759"/>
<organism evidence="1 2">
    <name type="scientific">Basidiobolus meristosporus CBS 931.73</name>
    <dbReference type="NCBI Taxonomy" id="1314790"/>
    <lineage>
        <taxon>Eukaryota</taxon>
        <taxon>Fungi</taxon>
        <taxon>Fungi incertae sedis</taxon>
        <taxon>Zoopagomycota</taxon>
        <taxon>Entomophthoromycotina</taxon>
        <taxon>Basidiobolomycetes</taxon>
        <taxon>Basidiobolales</taxon>
        <taxon>Basidiobolaceae</taxon>
        <taxon>Basidiobolus</taxon>
    </lineage>
</organism>
<keyword evidence="2" id="KW-1185">Reference proteome</keyword>
<evidence type="ECO:0000313" key="1">
    <source>
        <dbReference type="EMBL" id="ORX93831.1"/>
    </source>
</evidence>